<protein>
    <submittedName>
        <fullName evidence="2">9278_t:CDS:1</fullName>
    </submittedName>
</protein>
<evidence type="ECO:0000313" key="3">
    <source>
        <dbReference type="Proteomes" id="UP000789570"/>
    </source>
</evidence>
<organism evidence="2 3">
    <name type="scientific">Funneliformis caledonium</name>
    <dbReference type="NCBI Taxonomy" id="1117310"/>
    <lineage>
        <taxon>Eukaryota</taxon>
        <taxon>Fungi</taxon>
        <taxon>Fungi incertae sedis</taxon>
        <taxon>Mucoromycota</taxon>
        <taxon>Glomeromycotina</taxon>
        <taxon>Glomeromycetes</taxon>
        <taxon>Glomerales</taxon>
        <taxon>Glomeraceae</taxon>
        <taxon>Funneliformis</taxon>
    </lineage>
</organism>
<dbReference type="OrthoDB" id="3176171at2759"/>
<comment type="caution">
    <text evidence="2">The sequence shown here is derived from an EMBL/GenBank/DDBJ whole genome shotgun (WGS) entry which is preliminary data.</text>
</comment>
<evidence type="ECO:0000256" key="1">
    <source>
        <dbReference type="SAM" id="MobiDB-lite"/>
    </source>
</evidence>
<evidence type="ECO:0000313" key="2">
    <source>
        <dbReference type="EMBL" id="CAG8653977.1"/>
    </source>
</evidence>
<gene>
    <name evidence="2" type="ORF">FCALED_LOCUS11213</name>
</gene>
<proteinExistence type="predicted"/>
<dbReference type="Proteomes" id="UP000789570">
    <property type="component" value="Unassembled WGS sequence"/>
</dbReference>
<feature type="compositionally biased region" description="Basic and acidic residues" evidence="1">
    <location>
        <begin position="52"/>
        <end position="70"/>
    </location>
</feature>
<dbReference type="AlphaFoldDB" id="A0A9N9DVA4"/>
<keyword evidence="3" id="KW-1185">Reference proteome</keyword>
<dbReference type="EMBL" id="CAJVPQ010004558">
    <property type="protein sequence ID" value="CAG8653977.1"/>
    <property type="molecule type" value="Genomic_DNA"/>
</dbReference>
<sequence length="99" mass="11430">MTELRRTSDDINAIYDEVFSSDYNKKRLLDKAISKYINDQAARGVITEQEANENHKGDGETSKDTVEKSRKNSKTAVLESFFKNIIENWSCQMILTQYT</sequence>
<reference evidence="2" key="1">
    <citation type="submission" date="2021-06" db="EMBL/GenBank/DDBJ databases">
        <authorList>
            <person name="Kallberg Y."/>
            <person name="Tangrot J."/>
            <person name="Rosling A."/>
        </authorList>
    </citation>
    <scope>NUCLEOTIDE SEQUENCE</scope>
    <source>
        <strain evidence="2">UK204</strain>
    </source>
</reference>
<accession>A0A9N9DVA4</accession>
<feature type="region of interest" description="Disordered" evidence="1">
    <location>
        <begin position="44"/>
        <end position="73"/>
    </location>
</feature>
<name>A0A9N9DVA4_9GLOM</name>